<reference evidence="1" key="1">
    <citation type="submission" date="2013-11" db="EMBL/GenBank/DDBJ databases">
        <title>Discovery of phiAGATE novel phage infecting Bacillus pumilus leads to new insights in phylogeny of subfamily Spounavirinae.</title>
        <authorList>
            <person name="Barylski J."/>
            <person name="Nowicki G."/>
            <person name="Gozdzicka-Jozefiak A."/>
        </authorList>
    </citation>
    <scope>NUCLEOTIDE SEQUENCE [LARGE SCALE GENOMIC DNA]</scope>
</reference>
<dbReference type="GeneID" id="14516140"/>
<protein>
    <submittedName>
        <fullName evidence="1">Uncharacterized protein</fullName>
    </submittedName>
</protein>
<evidence type="ECO:0000313" key="2">
    <source>
        <dbReference type="Proteomes" id="UP000010364"/>
    </source>
</evidence>
<name>L0LAF6_9CAUD</name>
<proteinExistence type="predicted"/>
<evidence type="ECO:0000313" key="1">
    <source>
        <dbReference type="EMBL" id="AGB62717.1"/>
    </source>
</evidence>
<dbReference type="RefSeq" id="YP_007349310.1">
    <property type="nucleotide sequence ID" value="NC_020081.2"/>
</dbReference>
<accession>L0LAF6</accession>
<organism evidence="1 2">
    <name type="scientific">Bacillus phage phiAGATE</name>
    <dbReference type="NCBI Taxonomy" id="1204533"/>
    <lineage>
        <taxon>Viruses</taxon>
        <taxon>Duplodnaviria</taxon>
        <taxon>Heunggongvirae</taxon>
        <taxon>Uroviricota</taxon>
        <taxon>Caudoviricetes</taxon>
        <taxon>Herelleviridae</taxon>
        <taxon>Bastillevirinae</taxon>
        <taxon>Agatevirus</taxon>
        <taxon>Agatevirus agate</taxon>
    </lineage>
</organism>
<dbReference type="Proteomes" id="UP000010364">
    <property type="component" value="Segment"/>
</dbReference>
<keyword evidence="2" id="KW-1185">Reference proteome</keyword>
<dbReference type="EMBL" id="JX238501">
    <property type="protein sequence ID" value="AGB62717.1"/>
    <property type="molecule type" value="Genomic_DNA"/>
</dbReference>
<dbReference type="OrthoDB" id="14743at10239"/>
<sequence length="225" mass="25883">MKLTPEMFECVPKNHPHYGRAVREAEAFFNGFKPAVTMPYPIFESLIEEGVDMSHLLYACQTGISGNPYGVVFFNNESVRQEYYEYLKEEDDMQKTVKFGQLLGYPLGASKFFARLLAGQEEYRPKVIVDFAGIQFISSRDSIEEDIAWLSRKYSMLYPLTRCQLKIEFTTSSECIHSVLEFDGTRYAIDNRPILNLIVEPLELISNWVTSCFDSYRVAQAADEI</sequence>
<dbReference type="KEGG" id="vg:14516140"/>